<dbReference type="Gene3D" id="1.20.1640.10">
    <property type="entry name" value="Multidrug efflux transporter AcrB transmembrane domain"/>
    <property type="match status" value="1"/>
</dbReference>
<dbReference type="PANTHER" id="PTHR33406:SF6">
    <property type="entry name" value="MEMBRANE PROTEIN YDGH-RELATED"/>
    <property type="match status" value="1"/>
</dbReference>
<feature type="transmembrane region" description="Helical" evidence="7">
    <location>
        <begin position="476"/>
        <end position="494"/>
    </location>
</feature>
<feature type="transmembrane region" description="Helical" evidence="7">
    <location>
        <begin position="335"/>
        <end position="361"/>
    </location>
</feature>
<feature type="transmembrane region" description="Helical" evidence="7">
    <location>
        <begin position="265"/>
        <end position="285"/>
    </location>
</feature>
<feature type="transmembrane region" description="Helical" evidence="7">
    <location>
        <begin position="232"/>
        <end position="253"/>
    </location>
</feature>
<evidence type="ECO:0000313" key="10">
    <source>
        <dbReference type="Proteomes" id="UP001141327"/>
    </source>
</evidence>
<dbReference type="InterPro" id="IPR050545">
    <property type="entry name" value="Mycobact_MmpL"/>
</dbReference>
<comment type="subcellular location">
    <subcellularLocation>
        <location evidence="1">Cell membrane</location>
        <topology evidence="1">Multi-pass membrane protein</topology>
    </subcellularLocation>
</comment>
<organism evidence="9 10">
    <name type="scientific">Paratrimastix pyriformis</name>
    <dbReference type="NCBI Taxonomy" id="342808"/>
    <lineage>
        <taxon>Eukaryota</taxon>
        <taxon>Metamonada</taxon>
        <taxon>Preaxostyla</taxon>
        <taxon>Paratrimastigidae</taxon>
        <taxon>Paratrimastix</taxon>
    </lineage>
</organism>
<dbReference type="Pfam" id="PF03176">
    <property type="entry name" value="MMPL"/>
    <property type="match status" value="1"/>
</dbReference>
<proteinExistence type="inferred from homology"/>
<feature type="domain" description="Membrane transport protein MMPL" evidence="8">
    <location>
        <begin position="131"/>
        <end position="365"/>
    </location>
</feature>
<dbReference type="PANTHER" id="PTHR33406">
    <property type="entry name" value="MEMBRANE PROTEIN MJ1562-RELATED"/>
    <property type="match status" value="1"/>
</dbReference>
<evidence type="ECO:0000256" key="4">
    <source>
        <dbReference type="ARBA" id="ARBA00022692"/>
    </source>
</evidence>
<gene>
    <name evidence="9" type="ORF">PAPYR_2457</name>
</gene>
<keyword evidence="10" id="KW-1185">Reference proteome</keyword>
<keyword evidence="4 7" id="KW-0812">Transmembrane</keyword>
<feature type="transmembrane region" description="Helical" evidence="7">
    <location>
        <begin position="25"/>
        <end position="42"/>
    </location>
</feature>
<name>A0ABQ8UPD5_9EUKA</name>
<evidence type="ECO:0000313" key="9">
    <source>
        <dbReference type="EMBL" id="KAJ4461021.1"/>
    </source>
</evidence>
<dbReference type="InterPro" id="IPR004869">
    <property type="entry name" value="MMPL_dom"/>
</dbReference>
<dbReference type="Proteomes" id="UP001141327">
    <property type="component" value="Unassembled WGS sequence"/>
</dbReference>
<accession>A0ABQ8UPD5</accession>
<feature type="transmembrane region" description="Helical" evidence="7">
    <location>
        <begin position="306"/>
        <end position="329"/>
    </location>
</feature>
<sequence>MQNLAGATKISWFDRFFRVLHRGRLFVLLFWVVVLGFGAAFGPRVMNMCHESFTAPAGSPTDIAKHIWASIFPEQSNTSDAVVFISTSRPDSLFPSESIKNNITEAISHHLSEILWSHPMVTTVLGYYLLNDTLAEAMYEDQFISPNKTSTLIVVQTDIRLGDQDAFISWAEAKLRTIDIPSGWSLMLLGEAVLGHASHDAAVSSMVSMDSIILPTALAFLAILIRNLRMMLIPIACLGLSILTSFLLMIPVAMFTNVSDFGPNIMMSILIALSIDYSLFLLSRFREEMVKSADPIYSVHEMTLHAGRVVLVSGAALALTFVGLCFFPIESIRSLGLGCAIALLAALSINLTLTPALLLTFPRFFAEFRWLGMGCLFPCCPPCRRERRMRKLAEGSIQEGPVKAETEESALLHGSTRPPVEAALGSGGRGHAMTLAELTARQQRSYWFRCGSLTARQQRSDWFRCGSLFLRSRPRAALAALAVVVLTAALGLWLKDLRVTFEHYQGRITPFHIIVDTGAPGGALTPTYWDFATRFVTELPRNLSGIATASFVTISVFKEPIPYEWVEEFVIDPSAPLYNETIAVYYREFIRRYTSADRRYVVMDHPI</sequence>
<comment type="caution">
    <text evidence="9">The sequence shown here is derived from an EMBL/GenBank/DDBJ whole genome shotgun (WGS) entry which is preliminary data.</text>
</comment>
<keyword evidence="3" id="KW-1003">Cell membrane</keyword>
<keyword evidence="5 7" id="KW-1133">Transmembrane helix</keyword>
<evidence type="ECO:0000256" key="7">
    <source>
        <dbReference type="SAM" id="Phobius"/>
    </source>
</evidence>
<comment type="similarity">
    <text evidence="2">Belongs to the resistance-nodulation-cell division (RND) (TC 2.A.6) family. MmpL subfamily.</text>
</comment>
<reference evidence="9" key="1">
    <citation type="journal article" date="2022" name="bioRxiv">
        <title>Genomics of Preaxostyla Flagellates Illuminates Evolutionary Transitions and the Path Towards Mitochondrial Loss.</title>
        <authorList>
            <person name="Novak L.V.F."/>
            <person name="Treitli S.C."/>
            <person name="Pyrih J."/>
            <person name="Halakuc P."/>
            <person name="Pipaliya S.V."/>
            <person name="Vacek V."/>
            <person name="Brzon O."/>
            <person name="Soukal P."/>
            <person name="Eme L."/>
            <person name="Dacks J.B."/>
            <person name="Karnkowska A."/>
            <person name="Elias M."/>
            <person name="Hampl V."/>
        </authorList>
    </citation>
    <scope>NUCLEOTIDE SEQUENCE</scope>
    <source>
        <strain evidence="9">RCP-MX</strain>
    </source>
</reference>
<keyword evidence="6 7" id="KW-0472">Membrane</keyword>
<evidence type="ECO:0000256" key="1">
    <source>
        <dbReference type="ARBA" id="ARBA00004651"/>
    </source>
</evidence>
<evidence type="ECO:0000259" key="8">
    <source>
        <dbReference type="Pfam" id="PF03176"/>
    </source>
</evidence>
<evidence type="ECO:0000256" key="5">
    <source>
        <dbReference type="ARBA" id="ARBA00022989"/>
    </source>
</evidence>
<protein>
    <submittedName>
        <fullName evidence="9">MmpL efflux pump</fullName>
    </submittedName>
</protein>
<evidence type="ECO:0000256" key="2">
    <source>
        <dbReference type="ARBA" id="ARBA00010157"/>
    </source>
</evidence>
<evidence type="ECO:0000256" key="3">
    <source>
        <dbReference type="ARBA" id="ARBA00022475"/>
    </source>
</evidence>
<feature type="transmembrane region" description="Helical" evidence="7">
    <location>
        <begin position="206"/>
        <end position="225"/>
    </location>
</feature>
<evidence type="ECO:0000256" key="6">
    <source>
        <dbReference type="ARBA" id="ARBA00023136"/>
    </source>
</evidence>
<dbReference type="SUPFAM" id="SSF82866">
    <property type="entry name" value="Multidrug efflux transporter AcrB transmembrane domain"/>
    <property type="match status" value="1"/>
</dbReference>
<dbReference type="EMBL" id="JAPMOS010000009">
    <property type="protein sequence ID" value="KAJ4461021.1"/>
    <property type="molecule type" value="Genomic_DNA"/>
</dbReference>